<keyword evidence="3" id="KW-1185">Reference proteome</keyword>
<organism evidence="2 3">
    <name type="scientific">Glomerella acutata</name>
    <name type="common">Colletotrichum acutatum</name>
    <dbReference type="NCBI Taxonomy" id="27357"/>
    <lineage>
        <taxon>Eukaryota</taxon>
        <taxon>Fungi</taxon>
        <taxon>Dikarya</taxon>
        <taxon>Ascomycota</taxon>
        <taxon>Pezizomycotina</taxon>
        <taxon>Sordariomycetes</taxon>
        <taxon>Hypocreomycetidae</taxon>
        <taxon>Glomerellales</taxon>
        <taxon>Glomerellaceae</taxon>
        <taxon>Colletotrichum</taxon>
        <taxon>Colletotrichum acutatum species complex</taxon>
    </lineage>
</organism>
<evidence type="ECO:0000256" key="1">
    <source>
        <dbReference type="ARBA" id="ARBA00006484"/>
    </source>
</evidence>
<dbReference type="SUPFAM" id="SSF51735">
    <property type="entry name" value="NAD(P)-binding Rossmann-fold domains"/>
    <property type="match status" value="1"/>
</dbReference>
<dbReference type="GO" id="GO:0006633">
    <property type="term" value="P:fatty acid biosynthetic process"/>
    <property type="evidence" value="ECO:0007669"/>
    <property type="project" value="TreeGrafter"/>
</dbReference>
<evidence type="ECO:0000313" key="2">
    <source>
        <dbReference type="EMBL" id="KAK1709133.1"/>
    </source>
</evidence>
<reference evidence="2" key="1">
    <citation type="submission" date="2021-12" db="EMBL/GenBank/DDBJ databases">
        <title>Comparative genomics, transcriptomics and evolutionary studies reveal genomic signatures of adaptation to plant cell wall in hemibiotrophic fungi.</title>
        <authorList>
            <consortium name="DOE Joint Genome Institute"/>
            <person name="Baroncelli R."/>
            <person name="Diaz J.F."/>
            <person name="Benocci T."/>
            <person name="Peng M."/>
            <person name="Battaglia E."/>
            <person name="Haridas S."/>
            <person name="Andreopoulos W."/>
            <person name="Labutti K."/>
            <person name="Pangilinan J."/>
            <person name="Floch G.L."/>
            <person name="Makela M.R."/>
            <person name="Henrissat B."/>
            <person name="Grigoriev I.V."/>
            <person name="Crouch J.A."/>
            <person name="De Vries R.P."/>
            <person name="Sukno S.A."/>
            <person name="Thon M.R."/>
        </authorList>
    </citation>
    <scope>NUCLEOTIDE SEQUENCE</scope>
    <source>
        <strain evidence="2">CBS 112980</strain>
    </source>
</reference>
<dbReference type="GO" id="GO:0016616">
    <property type="term" value="F:oxidoreductase activity, acting on the CH-OH group of donors, NAD or NADP as acceptor"/>
    <property type="evidence" value="ECO:0007669"/>
    <property type="project" value="TreeGrafter"/>
</dbReference>
<comment type="caution">
    <text evidence="2">The sequence shown here is derived from an EMBL/GenBank/DDBJ whole genome shotgun (WGS) entry which is preliminary data.</text>
</comment>
<dbReference type="GO" id="GO:0048038">
    <property type="term" value="F:quinone binding"/>
    <property type="evidence" value="ECO:0007669"/>
    <property type="project" value="TreeGrafter"/>
</dbReference>
<gene>
    <name evidence="2" type="ORF">BDZ83DRAFT_592219</name>
</gene>
<dbReference type="Proteomes" id="UP001244207">
    <property type="component" value="Unassembled WGS sequence"/>
</dbReference>
<accession>A0AAD8U8S8</accession>
<dbReference type="EMBL" id="JAHMHS010000187">
    <property type="protein sequence ID" value="KAK1709133.1"/>
    <property type="molecule type" value="Genomic_DNA"/>
</dbReference>
<dbReference type="PRINTS" id="PR00081">
    <property type="entry name" value="GDHRDH"/>
</dbReference>
<dbReference type="PANTHER" id="PTHR42760:SF76">
    <property type="entry name" value="CHAIN OXIDOREDUCTASE_DEHYDROGENASE, PUTATIVE-RELATED"/>
    <property type="match status" value="1"/>
</dbReference>
<dbReference type="CDD" id="cd05233">
    <property type="entry name" value="SDR_c"/>
    <property type="match status" value="1"/>
</dbReference>
<dbReference type="Gene3D" id="3.40.50.720">
    <property type="entry name" value="NAD(P)-binding Rossmann-like Domain"/>
    <property type="match status" value="1"/>
</dbReference>
<sequence>MKGKTTVVSGSLAGIGTAIAEKLSMGRANIVLNCPFPQLLAECEQVGAKMQTPWISVCADMSTVWGPAALVPAAVARFKQIDILVSNAGMIQLGPLGEANADTWDQALNLNSRGAFLLVKAALPFHSSKRGGFRIIIVSSFASRMPEVNQSIYAASKGTLDAMIRVWARELPPVYRCTVKAVAPGSISTETFFKIISSRFNIVKQEMDLRTSIKGAFGDVENVALTVAFLAEERSQSINGEYLLLTGSCYINWLLHQLIVSK</sequence>
<evidence type="ECO:0008006" key="4">
    <source>
        <dbReference type="Google" id="ProtNLM"/>
    </source>
</evidence>
<dbReference type="AlphaFoldDB" id="A0AAD8U8S8"/>
<dbReference type="GeneID" id="85390412"/>
<dbReference type="Pfam" id="PF13561">
    <property type="entry name" value="adh_short_C2"/>
    <property type="match status" value="1"/>
</dbReference>
<dbReference type="RefSeq" id="XP_060358472.1">
    <property type="nucleotide sequence ID" value="XM_060506513.1"/>
</dbReference>
<dbReference type="InterPro" id="IPR036291">
    <property type="entry name" value="NAD(P)-bd_dom_sf"/>
</dbReference>
<evidence type="ECO:0000313" key="3">
    <source>
        <dbReference type="Proteomes" id="UP001244207"/>
    </source>
</evidence>
<dbReference type="InterPro" id="IPR002347">
    <property type="entry name" value="SDR_fam"/>
</dbReference>
<name>A0AAD8U8S8_GLOAC</name>
<protein>
    <recommendedName>
        <fullName evidence="4">NAD(P)-binding protein</fullName>
    </recommendedName>
</protein>
<proteinExistence type="inferred from homology"/>
<comment type="similarity">
    <text evidence="1">Belongs to the short-chain dehydrogenases/reductases (SDR) family.</text>
</comment>
<dbReference type="PANTHER" id="PTHR42760">
    <property type="entry name" value="SHORT-CHAIN DEHYDROGENASES/REDUCTASES FAMILY MEMBER"/>
    <property type="match status" value="1"/>
</dbReference>